<dbReference type="PROSITE" id="PS50011">
    <property type="entry name" value="PROTEIN_KINASE_DOM"/>
    <property type="match status" value="1"/>
</dbReference>
<reference evidence="3" key="1">
    <citation type="submission" date="2021-04" db="EMBL/GenBank/DDBJ databases">
        <title>Genome based classification of Actinospica acidithermotolerans sp. nov., an actinobacterium isolated from an Indonesian hot spring.</title>
        <authorList>
            <person name="Kusuma A.B."/>
            <person name="Putra K.E."/>
            <person name="Nafisah S."/>
            <person name="Loh J."/>
            <person name="Nouioui I."/>
            <person name="Goodfellow M."/>
        </authorList>
    </citation>
    <scope>NUCLEOTIDE SEQUENCE</scope>
    <source>
        <strain evidence="3">DSM 45618</strain>
    </source>
</reference>
<evidence type="ECO:0000256" key="1">
    <source>
        <dbReference type="SAM" id="MobiDB-lite"/>
    </source>
</evidence>
<keyword evidence="3" id="KW-0418">Kinase</keyword>
<dbReference type="InterPro" id="IPR000719">
    <property type="entry name" value="Prot_kinase_dom"/>
</dbReference>
<dbReference type="SUPFAM" id="SSF56112">
    <property type="entry name" value="Protein kinase-like (PK-like)"/>
    <property type="match status" value="1"/>
</dbReference>
<dbReference type="EMBL" id="JAGSXH010000007">
    <property type="protein sequence ID" value="MBS2962129.1"/>
    <property type="molecule type" value="Genomic_DNA"/>
</dbReference>
<evidence type="ECO:0000259" key="2">
    <source>
        <dbReference type="PROSITE" id="PS50011"/>
    </source>
</evidence>
<dbReference type="GO" id="GO:0004672">
    <property type="term" value="F:protein kinase activity"/>
    <property type="evidence" value="ECO:0007669"/>
    <property type="project" value="InterPro"/>
</dbReference>
<proteinExistence type="predicted"/>
<dbReference type="Proteomes" id="UP000677913">
    <property type="component" value="Unassembled WGS sequence"/>
</dbReference>
<dbReference type="AlphaFoldDB" id="A0A8J7WLT4"/>
<gene>
    <name evidence="3" type="ORF">KGA66_03660</name>
</gene>
<dbReference type="Gene3D" id="1.10.510.10">
    <property type="entry name" value="Transferase(Phosphotransferase) domain 1"/>
    <property type="match status" value="1"/>
</dbReference>
<accession>A0A8J7WLT4</accession>
<dbReference type="RefSeq" id="WP_211464461.1">
    <property type="nucleotide sequence ID" value="NZ_JAGSXH010000007.1"/>
</dbReference>
<evidence type="ECO:0000313" key="3">
    <source>
        <dbReference type="EMBL" id="MBS2962129.1"/>
    </source>
</evidence>
<sequence>MASLAEKPAGDSENFDRARFDQRVRVGARLAGRYRLERELRSYSGGPQPVPQGWVGFDELLNREVGIDLIDSRHPRAQAVEAAARSAATVPDVRFVQVLDVADEEGLVYVVTEWVSDASSLTQRLSRGPLSVALASRIARELAVAIAEAHGCDLRHGALDPDKVILTSTNQVKIRGLCLEAAMSGAQAATAPTEDVRAIGAIWYATLTGRWPGEHPAFGLPAAPRSHGKPFTPAQVRAAIPKAVDQLVEQALEAADAEVPAIDSVKALTSGIAALPKLRDESEITDVIARPALRRPPAYPVATPTAVQQLGSPGGRVGRTPRGVLAAILGIVVVVGAVAAFQLGGSSQGSGAQTSPSSSPQTSSASSAPVTVRQLSIANASIWDSDKGKDDIERLQQSYNGSSEGWVTTTYIDGPDITSYRKGTGIIFDLGSAQKVGKVTFSVGVPGATVEVWTADATLDSLPPVQNSTPPGFTKQVTKAGVGGNAEVDIAFSATVTTRYVMVWFTALPHQDRSQYNIAGYRDSLANVKIYS</sequence>
<dbReference type="GO" id="GO:0005524">
    <property type="term" value="F:ATP binding"/>
    <property type="evidence" value="ECO:0007669"/>
    <property type="project" value="InterPro"/>
</dbReference>
<feature type="compositionally biased region" description="Low complexity" evidence="1">
    <location>
        <begin position="349"/>
        <end position="369"/>
    </location>
</feature>
<dbReference type="CDD" id="cd13973">
    <property type="entry name" value="PK_MviN-like"/>
    <property type="match status" value="1"/>
</dbReference>
<protein>
    <submittedName>
        <fullName evidence="3">Protein kinase family protein</fullName>
    </submittedName>
</protein>
<feature type="domain" description="Protein kinase" evidence="2">
    <location>
        <begin position="20"/>
        <end position="311"/>
    </location>
</feature>
<evidence type="ECO:0000313" key="4">
    <source>
        <dbReference type="Proteomes" id="UP000677913"/>
    </source>
</evidence>
<dbReference type="InterPro" id="IPR011009">
    <property type="entry name" value="Kinase-like_dom_sf"/>
</dbReference>
<name>A0A8J7WLT4_9ACTN</name>
<keyword evidence="4" id="KW-1185">Reference proteome</keyword>
<feature type="region of interest" description="Disordered" evidence="1">
    <location>
        <begin position="346"/>
        <end position="370"/>
    </location>
</feature>
<keyword evidence="3" id="KW-0808">Transferase</keyword>
<comment type="caution">
    <text evidence="3">The sequence shown here is derived from an EMBL/GenBank/DDBJ whole genome shotgun (WGS) entry which is preliminary data.</text>
</comment>
<organism evidence="3 4">
    <name type="scientific">Actinocrinis puniceicyclus</name>
    <dbReference type="NCBI Taxonomy" id="977794"/>
    <lineage>
        <taxon>Bacteria</taxon>
        <taxon>Bacillati</taxon>
        <taxon>Actinomycetota</taxon>
        <taxon>Actinomycetes</taxon>
        <taxon>Catenulisporales</taxon>
        <taxon>Actinospicaceae</taxon>
        <taxon>Actinocrinis</taxon>
    </lineage>
</organism>
<dbReference type="Gene3D" id="3.30.200.20">
    <property type="entry name" value="Phosphorylase Kinase, domain 1"/>
    <property type="match status" value="1"/>
</dbReference>